<dbReference type="AlphaFoldDB" id="A0A7Y6IUQ4"/>
<dbReference type="InterPro" id="IPR006015">
    <property type="entry name" value="Universal_stress_UspA"/>
</dbReference>
<dbReference type="PANTHER" id="PTHR46553:SF3">
    <property type="entry name" value="ADENINE NUCLEOTIDE ALPHA HYDROLASES-LIKE SUPERFAMILY PROTEIN"/>
    <property type="match status" value="1"/>
</dbReference>
<evidence type="ECO:0000313" key="3">
    <source>
        <dbReference type="EMBL" id="NUW44228.1"/>
    </source>
</evidence>
<name>A0A7Y6IUQ4_9ACTN</name>
<dbReference type="InterPro" id="IPR014729">
    <property type="entry name" value="Rossmann-like_a/b/a_fold"/>
</dbReference>
<dbReference type="EMBL" id="JABWGO010000008">
    <property type="protein sequence ID" value="NUW44228.1"/>
    <property type="molecule type" value="Genomic_DNA"/>
</dbReference>
<dbReference type="Proteomes" id="UP000546126">
    <property type="component" value="Unassembled WGS sequence"/>
</dbReference>
<evidence type="ECO:0000259" key="2">
    <source>
        <dbReference type="Pfam" id="PF00582"/>
    </source>
</evidence>
<dbReference type="InterPro" id="IPR006016">
    <property type="entry name" value="UspA"/>
</dbReference>
<comment type="caution">
    <text evidence="3">The sequence shown here is derived from an EMBL/GenBank/DDBJ whole genome shotgun (WGS) entry which is preliminary data.</text>
</comment>
<gene>
    <name evidence="3" type="ORF">HT134_29500</name>
</gene>
<accession>A0A7Y6IUQ4</accession>
<dbReference type="RefSeq" id="WP_175603717.1">
    <property type="nucleotide sequence ID" value="NZ_JABWGO010000008.1"/>
</dbReference>
<comment type="similarity">
    <text evidence="1">Belongs to the universal stress protein A family.</text>
</comment>
<reference evidence="3 4" key="1">
    <citation type="submission" date="2020-06" db="EMBL/GenBank/DDBJ databases">
        <authorList>
            <person name="Chanama M."/>
        </authorList>
    </citation>
    <scope>NUCLEOTIDE SEQUENCE [LARGE SCALE GENOMIC DNA]</scope>
    <source>
        <strain evidence="3 4">TBRC6557</strain>
    </source>
</reference>
<evidence type="ECO:0000256" key="1">
    <source>
        <dbReference type="ARBA" id="ARBA00008791"/>
    </source>
</evidence>
<feature type="domain" description="UspA" evidence="2">
    <location>
        <begin position="150"/>
        <end position="284"/>
    </location>
</feature>
<dbReference type="Pfam" id="PF00582">
    <property type="entry name" value="Usp"/>
    <property type="match status" value="2"/>
</dbReference>
<sequence length="290" mass="29860">MTNPVVVGIDGSDAAYAALGWAVQDATRRALPLRIVHVREPWRSEHRDDAGGGGLSLTERSELLLAGAEERARRRAPRLEVSTAHLVGAVVERLRTESETADTVVVGSRGLGGFTGLVLGSVGLALAGHAHGPVVVVRAPEGGAGGGGEVVAGFDGSADSEAALEYAMEQAAARGARLRVVHARHTVVLAPQAAGYGPLVAGALADEAAEVARRLPLWRDKYPDVEVVESVMSGHPVPVLAAASRTAALVVLGSRGLGGFAASVLGSTCHGVIHRAHCPVAVVRAPWRRS</sequence>
<feature type="domain" description="UspA" evidence="2">
    <location>
        <begin position="1"/>
        <end position="138"/>
    </location>
</feature>
<dbReference type="PRINTS" id="PR01438">
    <property type="entry name" value="UNVRSLSTRESS"/>
</dbReference>
<organism evidence="3 4">
    <name type="scientific">Nonomuraea rhodomycinica</name>
    <dbReference type="NCBI Taxonomy" id="1712872"/>
    <lineage>
        <taxon>Bacteria</taxon>
        <taxon>Bacillati</taxon>
        <taxon>Actinomycetota</taxon>
        <taxon>Actinomycetes</taxon>
        <taxon>Streptosporangiales</taxon>
        <taxon>Streptosporangiaceae</taxon>
        <taxon>Nonomuraea</taxon>
    </lineage>
</organism>
<dbReference type="PANTHER" id="PTHR46553">
    <property type="entry name" value="ADENINE NUCLEOTIDE ALPHA HYDROLASES-LIKE SUPERFAMILY PROTEIN"/>
    <property type="match status" value="1"/>
</dbReference>
<proteinExistence type="inferred from homology"/>
<protein>
    <submittedName>
        <fullName evidence="3">Universal stress protein</fullName>
    </submittedName>
</protein>
<evidence type="ECO:0000313" key="4">
    <source>
        <dbReference type="Proteomes" id="UP000546126"/>
    </source>
</evidence>
<dbReference type="Gene3D" id="3.40.50.620">
    <property type="entry name" value="HUPs"/>
    <property type="match status" value="2"/>
</dbReference>
<keyword evidence="4" id="KW-1185">Reference proteome</keyword>
<dbReference type="SUPFAM" id="SSF52402">
    <property type="entry name" value="Adenine nucleotide alpha hydrolases-like"/>
    <property type="match status" value="2"/>
</dbReference>